<dbReference type="SUPFAM" id="SSF50998">
    <property type="entry name" value="Quinoprotein alcohol dehydrogenase-like"/>
    <property type="match status" value="1"/>
</dbReference>
<name>A0ABN9R088_9DINO</name>
<dbReference type="Proteomes" id="UP001189429">
    <property type="component" value="Unassembled WGS sequence"/>
</dbReference>
<evidence type="ECO:0000313" key="3">
    <source>
        <dbReference type="EMBL" id="CAK0810059.1"/>
    </source>
</evidence>
<dbReference type="Gene3D" id="2.130.10.10">
    <property type="entry name" value="YVTN repeat-like/Quinoprotein amine dehydrogenase"/>
    <property type="match status" value="1"/>
</dbReference>
<evidence type="ECO:0000313" key="4">
    <source>
        <dbReference type="Proteomes" id="UP001189429"/>
    </source>
</evidence>
<proteinExistence type="predicted"/>
<feature type="region of interest" description="Disordered" evidence="2">
    <location>
        <begin position="239"/>
        <end position="318"/>
    </location>
</feature>
<dbReference type="InterPro" id="IPR011047">
    <property type="entry name" value="Quinoprotein_ADH-like_sf"/>
</dbReference>
<dbReference type="InterPro" id="IPR001680">
    <property type="entry name" value="WD40_rpt"/>
</dbReference>
<evidence type="ECO:0008006" key="5">
    <source>
        <dbReference type="Google" id="ProtNLM"/>
    </source>
</evidence>
<dbReference type="Pfam" id="PF00400">
    <property type="entry name" value="WD40"/>
    <property type="match status" value="2"/>
</dbReference>
<dbReference type="PANTHER" id="PTHR19879:SF9">
    <property type="entry name" value="TRANSCRIPTION INITIATION FACTOR TFIID SUBUNIT 5"/>
    <property type="match status" value="1"/>
</dbReference>
<dbReference type="InterPro" id="IPR015943">
    <property type="entry name" value="WD40/YVTN_repeat-like_dom_sf"/>
</dbReference>
<sequence length="318" mass="33155">MVEGDVMIAARSVFNGEVLAQVALQPTSTISQLREAIVSEVGTACMPSVILGGRVLLGDEVVADVGILESQEVGVVLTQWPRLLVGHEDGGVTAWNAGTGEYIERGGREVQRLKSRGGAVRAVALSRDGTLALCGLVGGCARLWSLESGACLRTFSRHAGGVAAVALSADAGVAATGGADGDARLWCSHTGRCTLGAPAAVAAQSVLRGHEGPVLCAALPAGPRLALTASNLRRQRQDLGRGLARVPERAGRPPRGRPVAGPRPRRGDAGHWQRRRHGEAVERALRRVPPDAGCPRQSRARPGGRPAPLIGERETDPR</sequence>
<feature type="repeat" description="WD" evidence="1">
    <location>
        <begin position="155"/>
        <end position="186"/>
    </location>
</feature>
<dbReference type="PANTHER" id="PTHR19879">
    <property type="entry name" value="TRANSCRIPTION INITIATION FACTOR TFIID"/>
    <property type="match status" value="1"/>
</dbReference>
<dbReference type="PROSITE" id="PS50082">
    <property type="entry name" value="WD_REPEATS_2"/>
    <property type="match status" value="1"/>
</dbReference>
<feature type="compositionally biased region" description="Basic and acidic residues" evidence="2">
    <location>
        <begin position="278"/>
        <end position="289"/>
    </location>
</feature>
<comment type="caution">
    <text evidence="3">The sequence shown here is derived from an EMBL/GenBank/DDBJ whole genome shotgun (WGS) entry which is preliminary data.</text>
</comment>
<accession>A0ABN9R088</accession>
<keyword evidence="1" id="KW-0853">WD repeat</keyword>
<dbReference type="SMART" id="SM00320">
    <property type="entry name" value="WD40"/>
    <property type="match status" value="2"/>
</dbReference>
<evidence type="ECO:0000256" key="1">
    <source>
        <dbReference type="PROSITE-ProRule" id="PRU00221"/>
    </source>
</evidence>
<organism evidence="3 4">
    <name type="scientific">Prorocentrum cordatum</name>
    <dbReference type="NCBI Taxonomy" id="2364126"/>
    <lineage>
        <taxon>Eukaryota</taxon>
        <taxon>Sar</taxon>
        <taxon>Alveolata</taxon>
        <taxon>Dinophyceae</taxon>
        <taxon>Prorocentrales</taxon>
        <taxon>Prorocentraceae</taxon>
        <taxon>Prorocentrum</taxon>
    </lineage>
</organism>
<reference evidence="3" key="1">
    <citation type="submission" date="2023-10" db="EMBL/GenBank/DDBJ databases">
        <authorList>
            <person name="Chen Y."/>
            <person name="Shah S."/>
            <person name="Dougan E. K."/>
            <person name="Thang M."/>
            <person name="Chan C."/>
        </authorList>
    </citation>
    <scope>NUCLEOTIDE SEQUENCE [LARGE SCALE GENOMIC DNA]</scope>
</reference>
<dbReference type="PROSITE" id="PS50294">
    <property type="entry name" value="WD_REPEATS_REGION"/>
    <property type="match status" value="1"/>
</dbReference>
<dbReference type="EMBL" id="CAUYUJ010004558">
    <property type="protein sequence ID" value="CAK0810059.1"/>
    <property type="molecule type" value="Genomic_DNA"/>
</dbReference>
<protein>
    <recommendedName>
        <fullName evidence="5">Ubiquitin-like domain-containing protein</fullName>
    </recommendedName>
</protein>
<evidence type="ECO:0000256" key="2">
    <source>
        <dbReference type="SAM" id="MobiDB-lite"/>
    </source>
</evidence>
<keyword evidence="4" id="KW-1185">Reference proteome</keyword>
<gene>
    <name evidence="3" type="ORF">PCOR1329_LOCUS15139</name>
</gene>